<gene>
    <name evidence="2" type="ORF">A5869_001288</name>
</gene>
<dbReference type="AlphaFoldDB" id="A0A200HYD3"/>
<dbReference type="PROSITE" id="PS50943">
    <property type="entry name" value="HTH_CROC1"/>
    <property type="match status" value="1"/>
</dbReference>
<dbReference type="CDD" id="cd00093">
    <property type="entry name" value="HTH_XRE"/>
    <property type="match status" value="1"/>
</dbReference>
<dbReference type="SUPFAM" id="SSF48452">
    <property type="entry name" value="TPR-like"/>
    <property type="match status" value="1"/>
</dbReference>
<comment type="caution">
    <text evidence="2">The sequence shown here is derived from an EMBL/GenBank/DDBJ whole genome shotgun (WGS) entry which is preliminary data.</text>
</comment>
<dbReference type="GO" id="GO:0003677">
    <property type="term" value="F:DNA binding"/>
    <property type="evidence" value="ECO:0007669"/>
    <property type="project" value="InterPro"/>
</dbReference>
<dbReference type="SUPFAM" id="SSF47413">
    <property type="entry name" value="lambda repressor-like DNA-binding domains"/>
    <property type="match status" value="1"/>
</dbReference>
<dbReference type="InterPro" id="IPR010982">
    <property type="entry name" value="Lambda_DNA-bd_dom_sf"/>
</dbReference>
<protein>
    <recommendedName>
        <fullName evidence="1">HTH cro/C1-type domain-containing protein</fullName>
    </recommendedName>
</protein>
<evidence type="ECO:0000313" key="2">
    <source>
        <dbReference type="EMBL" id="OUZ17816.1"/>
    </source>
</evidence>
<dbReference type="RefSeq" id="WP_087663248.1">
    <property type="nucleotide sequence ID" value="NZ_NIBL01000002.1"/>
</dbReference>
<reference evidence="2 3" key="1">
    <citation type="submission" date="2017-05" db="EMBL/GenBank/DDBJ databases">
        <title>The Genome Sequence of Enterococcus faecium 2D5_DIV0622.</title>
        <authorList>
            <consortium name="The Broad Institute Genomics Platform"/>
            <consortium name="The Broad Institute Genomic Center for Infectious Diseases"/>
            <person name="Earl A."/>
            <person name="Manson A."/>
            <person name="Schwartman J."/>
            <person name="Gilmore M."/>
            <person name="Abouelleil A."/>
            <person name="Cao P."/>
            <person name="Chapman S."/>
            <person name="Cusick C."/>
            <person name="Shea T."/>
            <person name="Young S."/>
            <person name="Neafsey D."/>
            <person name="Nusbaum C."/>
            <person name="Birren B."/>
        </authorList>
    </citation>
    <scope>NUCLEOTIDE SEQUENCE [LARGE SCALE GENOMIC DNA]</scope>
    <source>
        <strain evidence="2 3">2D5_DIV0622</strain>
    </source>
</reference>
<dbReference type="Pfam" id="PF01381">
    <property type="entry name" value="HTH_3"/>
    <property type="match status" value="1"/>
</dbReference>
<dbReference type="InterPro" id="IPR001387">
    <property type="entry name" value="Cro/C1-type_HTH"/>
</dbReference>
<feature type="domain" description="HTH cro/C1-type" evidence="1">
    <location>
        <begin position="7"/>
        <end position="60"/>
    </location>
</feature>
<accession>A0A200HYD3</accession>
<sequence length="285" mass="33342">MIDGEKIKQARKRKKMSQKDLAEGITTQATISLLERNNIEPSGTVLGLILNKLDLQLDDVLINADTNVNISNKLRQAEICCMKYEYQDAKQLLNEIKDFVTEDFKTRYLFLETNTKMWLDSDFDSAVFGYNIIIQQNKNDIYTALAMCELGVVYAKKDMNDNALYYFRKVEELLSELSLERTPFWSLFIYDNISKFYSNILDHNKCLSILKNAENFAQKLNVVFFLDQIYFLFATTIRDVNGGWNEEAIHYLLQSYVFAEYFNNRTVLTKSSQYLEENVQLIHFD</sequence>
<dbReference type="Gene3D" id="1.25.40.10">
    <property type="entry name" value="Tetratricopeptide repeat domain"/>
    <property type="match status" value="1"/>
</dbReference>
<evidence type="ECO:0000313" key="3">
    <source>
        <dbReference type="Proteomes" id="UP000196503"/>
    </source>
</evidence>
<dbReference type="EMBL" id="NIBL01000002">
    <property type="protein sequence ID" value="OUZ17816.1"/>
    <property type="molecule type" value="Genomic_DNA"/>
</dbReference>
<dbReference type="InterPro" id="IPR011990">
    <property type="entry name" value="TPR-like_helical_dom_sf"/>
</dbReference>
<dbReference type="Proteomes" id="UP000196503">
    <property type="component" value="Unassembled WGS sequence"/>
</dbReference>
<evidence type="ECO:0000259" key="1">
    <source>
        <dbReference type="PROSITE" id="PS50943"/>
    </source>
</evidence>
<dbReference type="SMART" id="SM00530">
    <property type="entry name" value="HTH_XRE"/>
    <property type="match status" value="1"/>
</dbReference>
<organism evidence="2 3">
    <name type="scientific">Enterococcus cecorum</name>
    <dbReference type="NCBI Taxonomy" id="44008"/>
    <lineage>
        <taxon>Bacteria</taxon>
        <taxon>Bacillati</taxon>
        <taxon>Bacillota</taxon>
        <taxon>Bacilli</taxon>
        <taxon>Lactobacillales</taxon>
        <taxon>Enterococcaceae</taxon>
        <taxon>Enterococcus</taxon>
    </lineage>
</organism>
<proteinExistence type="predicted"/>
<name>A0A200HYD3_9ENTE</name>